<reference evidence="2" key="1">
    <citation type="submission" date="2007-07" db="EMBL/GenBank/DDBJ databases">
        <title>PCAP assembly of the Caenorhabditis remanei genome.</title>
        <authorList>
            <consortium name="The Caenorhabditis remanei Sequencing Consortium"/>
            <person name="Wilson R.K."/>
        </authorList>
    </citation>
    <scope>NUCLEOTIDE SEQUENCE [LARGE SCALE GENOMIC DNA]</scope>
    <source>
        <strain evidence="2">PB4641</strain>
    </source>
</reference>
<protein>
    <recommendedName>
        <fullName evidence="1">F-box domain-containing protein</fullName>
    </recommendedName>
</protein>
<dbReference type="InterPro" id="IPR012885">
    <property type="entry name" value="F-box_Sdz-33"/>
</dbReference>
<dbReference type="Pfam" id="PF07735">
    <property type="entry name" value="FBA_2"/>
    <property type="match status" value="1"/>
</dbReference>
<name>E3MNX6_CAERE</name>
<evidence type="ECO:0000313" key="3">
    <source>
        <dbReference type="Proteomes" id="UP000008281"/>
    </source>
</evidence>
<keyword evidence="3" id="KW-1185">Reference proteome</keyword>
<dbReference type="AlphaFoldDB" id="E3MNX6"/>
<evidence type="ECO:0000259" key="1">
    <source>
        <dbReference type="PROSITE" id="PS50181"/>
    </source>
</evidence>
<proteinExistence type="predicted"/>
<evidence type="ECO:0000313" key="2">
    <source>
        <dbReference type="EMBL" id="EFP06289.1"/>
    </source>
</evidence>
<dbReference type="Proteomes" id="UP000008281">
    <property type="component" value="Unassembled WGS sequence"/>
</dbReference>
<dbReference type="EMBL" id="DS268461">
    <property type="protein sequence ID" value="EFP06289.1"/>
    <property type="molecule type" value="Genomic_DNA"/>
</dbReference>
<dbReference type="Pfam" id="PF00646">
    <property type="entry name" value="F-box"/>
    <property type="match status" value="1"/>
</dbReference>
<dbReference type="PROSITE" id="PS50181">
    <property type="entry name" value="FBOX"/>
    <property type="match status" value="2"/>
</dbReference>
<sequence>MGNRLARQKKQKDTRQKFNGFPLHFLPPAALRRVLIQLDLLDILELSLMSKELRALIQECSIPVHSLGFRWYRIKMYRFGECDEHCEIGFYKEREEYVVSETRRKKFVEWKRETVNTINCFPVDENDGRVVLFNYLNELFVVQQLHYTIDCWPTSFIDNYMYKLPRRIYSLTIPGDGNVQKGGEYIDIYLDRFYSIDCLKVTNGTFRLSRNKHSIKKLVFKDAIVPISDVNQFECESLVISNNIFQPTEYFNKLIRNWMNNKTPLRYLRINFERDQYNLIRILEGIKIEPSGYADYLGIRRDCDGLMAAIGFGKRFFESRQNCDIKKKKPIKENEFPMYSLPLLALRAVVNEMNPAEILEISLLSKKSKAFMKACTPKVDRIEFNNNQILISDQSGYNKRFVLDFENTCHESSAVRVIENSGFVSWKTCNSPHDTIIYCRPINSTDVFVAFKYFLDLFKYQTVSYRAQDPTYSYNDGVWHAPKINLWNFALETNRDVLKWLQSVDDLGLEVTVEKLPETMSNIQSISVTKPENLSFDDLLMLNHPTISLSNHNLPEDQIKTWIKHWKENHTKIKKLSLARQWNTYNLKSILLGLDAKPWETKNKKEREVYLQSSTGGVWEIQRNSDGAKASVRIRGGDLELKVWKD</sequence>
<gene>
    <name evidence="2" type="ORF">CRE_06744</name>
</gene>
<dbReference type="InParanoid" id="E3MNX6"/>
<dbReference type="eggNOG" id="ENOG502TJME">
    <property type="taxonomic scope" value="Eukaryota"/>
</dbReference>
<dbReference type="PANTHER" id="PTHR21503">
    <property type="entry name" value="F-BOX-CONTAINING HYPOTHETICAL PROTEIN C.ELEGANS"/>
    <property type="match status" value="1"/>
</dbReference>
<dbReference type="HOGENOM" id="CLU_443621_0_0_1"/>
<feature type="domain" description="F-box" evidence="1">
    <location>
        <begin position="20"/>
        <end position="74"/>
    </location>
</feature>
<feature type="domain" description="F-box" evidence="1">
    <location>
        <begin position="335"/>
        <end position="382"/>
    </location>
</feature>
<accession>E3MNX6</accession>
<dbReference type="PANTHER" id="PTHR21503:SF8">
    <property type="entry name" value="F-BOX ASSOCIATED DOMAIN-CONTAINING PROTEIN-RELATED"/>
    <property type="match status" value="1"/>
</dbReference>
<dbReference type="InterPro" id="IPR001810">
    <property type="entry name" value="F-box_dom"/>
</dbReference>
<organism evidence="3">
    <name type="scientific">Caenorhabditis remanei</name>
    <name type="common">Caenorhabditis vulgaris</name>
    <dbReference type="NCBI Taxonomy" id="31234"/>
    <lineage>
        <taxon>Eukaryota</taxon>
        <taxon>Metazoa</taxon>
        <taxon>Ecdysozoa</taxon>
        <taxon>Nematoda</taxon>
        <taxon>Chromadorea</taxon>
        <taxon>Rhabditida</taxon>
        <taxon>Rhabditina</taxon>
        <taxon>Rhabditomorpha</taxon>
        <taxon>Rhabditoidea</taxon>
        <taxon>Rhabditidae</taxon>
        <taxon>Peloderinae</taxon>
        <taxon>Caenorhabditis</taxon>
    </lineage>
</organism>